<feature type="domain" description="Lsr2 dimerization" evidence="3">
    <location>
        <begin position="1"/>
        <end position="58"/>
    </location>
</feature>
<gene>
    <name evidence="5" type="ORF">ETU37_02890</name>
</gene>
<feature type="region of interest" description="Disordered" evidence="2">
    <location>
        <begin position="56"/>
        <end position="82"/>
    </location>
</feature>
<dbReference type="Pfam" id="PF23359">
    <property type="entry name" value="Lsr2_DNA-bd"/>
    <property type="match status" value="1"/>
</dbReference>
<feature type="compositionally biased region" description="Low complexity" evidence="2">
    <location>
        <begin position="65"/>
        <end position="76"/>
    </location>
</feature>
<evidence type="ECO:0000256" key="2">
    <source>
        <dbReference type="SAM" id="MobiDB-lite"/>
    </source>
</evidence>
<accession>A0A4Q5J7K1</accession>
<keyword evidence="1" id="KW-0238">DNA-binding</keyword>
<evidence type="ECO:0000259" key="3">
    <source>
        <dbReference type="Pfam" id="PF11774"/>
    </source>
</evidence>
<feature type="domain" description="Lsr2 DNA-binding" evidence="4">
    <location>
        <begin position="81"/>
        <end position="115"/>
    </location>
</feature>
<sequence length="116" mass="12267">MAQRVNVVLVDDLDGSDADETVTFGLDGVDYEIDLNDKHAAALRDALALYVGHGRRTGGRRRRGQGAAQAARANGAAGAGGATPAEIRAWARDNGWEVPERGRVAAEVREAYDAAH</sequence>
<evidence type="ECO:0000259" key="4">
    <source>
        <dbReference type="Pfam" id="PF23359"/>
    </source>
</evidence>
<dbReference type="RefSeq" id="WP_129985377.1">
    <property type="nucleotide sequence ID" value="NZ_SDPU01000010.1"/>
</dbReference>
<name>A0A4Q5J7K1_9ACTN</name>
<dbReference type="GO" id="GO:0003677">
    <property type="term" value="F:DNA binding"/>
    <property type="evidence" value="ECO:0007669"/>
    <property type="project" value="UniProtKB-KW"/>
</dbReference>
<dbReference type="Gene3D" id="3.30.60.230">
    <property type="entry name" value="Lsr2, dimerization domain"/>
    <property type="match status" value="1"/>
</dbReference>
<evidence type="ECO:0000313" key="6">
    <source>
        <dbReference type="Proteomes" id="UP000291189"/>
    </source>
</evidence>
<dbReference type="InterPro" id="IPR036625">
    <property type="entry name" value="E3-bd_dom_sf"/>
</dbReference>
<dbReference type="Pfam" id="PF11774">
    <property type="entry name" value="Lsr2"/>
    <property type="match status" value="1"/>
</dbReference>
<comment type="caution">
    <text evidence="5">The sequence shown here is derived from an EMBL/GenBank/DDBJ whole genome shotgun (WGS) entry which is preliminary data.</text>
</comment>
<organism evidence="5 6">
    <name type="scientific">Nocardioides iriomotensis</name>
    <dbReference type="NCBI Taxonomy" id="715784"/>
    <lineage>
        <taxon>Bacteria</taxon>
        <taxon>Bacillati</taxon>
        <taxon>Actinomycetota</taxon>
        <taxon>Actinomycetes</taxon>
        <taxon>Propionibacteriales</taxon>
        <taxon>Nocardioidaceae</taxon>
        <taxon>Nocardioides</taxon>
    </lineage>
</organism>
<evidence type="ECO:0000256" key="1">
    <source>
        <dbReference type="ARBA" id="ARBA00023125"/>
    </source>
</evidence>
<reference evidence="5 6" key="1">
    <citation type="submission" date="2019-01" db="EMBL/GenBank/DDBJ databases">
        <title>Nocardioides guangzhouensis sp. nov., an actinobacterium isolated from soil.</title>
        <authorList>
            <person name="Fu Y."/>
            <person name="Cai Y."/>
            <person name="Lin Z."/>
            <person name="Chen P."/>
        </authorList>
    </citation>
    <scope>NUCLEOTIDE SEQUENCE [LARGE SCALE GENOMIC DNA]</scope>
    <source>
        <strain evidence="5 6">NBRC 105384</strain>
    </source>
</reference>
<keyword evidence="6" id="KW-1185">Reference proteome</keyword>
<dbReference type="InterPro" id="IPR055370">
    <property type="entry name" value="Lsr2_DNA-bd"/>
</dbReference>
<dbReference type="GO" id="GO:0016746">
    <property type="term" value="F:acyltransferase activity"/>
    <property type="evidence" value="ECO:0007669"/>
    <property type="project" value="InterPro"/>
</dbReference>
<dbReference type="Proteomes" id="UP000291189">
    <property type="component" value="Unassembled WGS sequence"/>
</dbReference>
<dbReference type="InterPro" id="IPR024412">
    <property type="entry name" value="Lsr2_dim_dom"/>
</dbReference>
<dbReference type="OrthoDB" id="4113332at2"/>
<dbReference type="AlphaFoldDB" id="A0A4Q5J7K1"/>
<dbReference type="InterPro" id="IPR042261">
    <property type="entry name" value="Lsr2-like_dimerization"/>
</dbReference>
<proteinExistence type="predicted"/>
<evidence type="ECO:0000313" key="5">
    <source>
        <dbReference type="EMBL" id="RYU14493.1"/>
    </source>
</evidence>
<dbReference type="EMBL" id="SDPU01000010">
    <property type="protein sequence ID" value="RYU14493.1"/>
    <property type="molecule type" value="Genomic_DNA"/>
</dbReference>
<protein>
    <submittedName>
        <fullName evidence="5">Lsr2 family protein</fullName>
    </submittedName>
</protein>
<dbReference type="Gene3D" id="4.10.320.10">
    <property type="entry name" value="E3-binding domain"/>
    <property type="match status" value="1"/>
</dbReference>